<dbReference type="GO" id="GO:0017111">
    <property type="term" value="F:ribonucleoside triphosphate phosphatase activity"/>
    <property type="evidence" value="ECO:0007669"/>
    <property type="project" value="InterPro"/>
</dbReference>
<dbReference type="InterPro" id="IPR004948">
    <property type="entry name" value="Nuc-triphosphatase_THEP1"/>
</dbReference>
<dbReference type="AlphaFoldDB" id="A0AAU9E3D5"/>
<organism evidence="1 2">
    <name type="scientific">Helicovermis profundi</name>
    <dbReference type="NCBI Taxonomy" id="3065157"/>
    <lineage>
        <taxon>Bacteria</taxon>
        <taxon>Bacillati</taxon>
        <taxon>Bacillota</taxon>
        <taxon>Clostridia</taxon>
        <taxon>Helicovermis</taxon>
    </lineage>
</organism>
<keyword evidence="2" id="KW-1185">Reference proteome</keyword>
<dbReference type="InterPro" id="IPR027417">
    <property type="entry name" value="P-loop_NTPase"/>
</dbReference>
<dbReference type="KEGG" id="hprf:HLPR_12140"/>
<sequence>MIKYDNVSGFKTLPFYENSDLKGYYMEDLLEENLVHNKKMGFLEKNVTNIDKKSIVGINEYHGLGKKCYGFPINYDEYGVKILKKSFFSSANIIIMDELGFFERKSKKFTKEVFKILKSDKRVLGVIKKRRNEFLDGVVNLENVKVIEVTLSNRDKILDEIILEWGI</sequence>
<accession>A0AAU9E3D5</accession>
<reference evidence="1 2" key="1">
    <citation type="submission" date="2023-08" db="EMBL/GenBank/DDBJ databases">
        <title>Helicovermis profunda gen. nov., sp. nov., a novel mesophilic, fermentative bacterium within the Bacillota from a deep-sea hydrothermal vent chimney.</title>
        <authorList>
            <person name="Miyazaki U."/>
            <person name="Mizutani D."/>
            <person name="Hashimoto Y."/>
            <person name="Tame A."/>
            <person name="Sawayama S."/>
            <person name="Miyazaki J."/>
            <person name="Takai K."/>
            <person name="Nakagawa S."/>
        </authorList>
    </citation>
    <scope>NUCLEOTIDE SEQUENCE [LARGE SCALE GENOMIC DNA]</scope>
    <source>
        <strain evidence="1 2">S502</strain>
    </source>
</reference>
<dbReference type="Pfam" id="PF03266">
    <property type="entry name" value="NTPase_1"/>
    <property type="match status" value="1"/>
</dbReference>
<dbReference type="Gene3D" id="3.40.50.300">
    <property type="entry name" value="P-loop containing nucleotide triphosphate hydrolases"/>
    <property type="match status" value="1"/>
</dbReference>
<protein>
    <submittedName>
        <fullName evidence="1">Uncharacterized protein</fullName>
    </submittedName>
</protein>
<evidence type="ECO:0000313" key="1">
    <source>
        <dbReference type="EMBL" id="BEP28883.1"/>
    </source>
</evidence>
<dbReference type="Proteomes" id="UP001321786">
    <property type="component" value="Chromosome"/>
</dbReference>
<gene>
    <name evidence="1" type="ORF">HLPR_12140</name>
</gene>
<name>A0AAU9E3D5_9FIRM</name>
<dbReference type="EMBL" id="AP028654">
    <property type="protein sequence ID" value="BEP28883.1"/>
    <property type="molecule type" value="Genomic_DNA"/>
</dbReference>
<proteinExistence type="predicted"/>
<evidence type="ECO:0000313" key="2">
    <source>
        <dbReference type="Proteomes" id="UP001321786"/>
    </source>
</evidence>